<gene>
    <name evidence="1" type="ORF">F442_22569</name>
</gene>
<proteinExistence type="predicted"/>
<dbReference type="AlphaFoldDB" id="W2Y1T6"/>
<dbReference type="Proteomes" id="UP000018948">
    <property type="component" value="Unassembled WGS sequence"/>
</dbReference>
<reference evidence="1 2" key="1">
    <citation type="submission" date="2013-11" db="EMBL/GenBank/DDBJ databases">
        <title>The Genome Sequence of Phytophthora parasitica P10297.</title>
        <authorList>
            <consortium name="The Broad Institute Genomics Platform"/>
            <person name="Russ C."/>
            <person name="Tyler B."/>
            <person name="Panabieres F."/>
            <person name="Shan W."/>
            <person name="Tripathy S."/>
            <person name="Grunwald N."/>
            <person name="Machado M."/>
            <person name="Johnson C.S."/>
            <person name="Walker B."/>
            <person name="Young S.K."/>
            <person name="Zeng Q."/>
            <person name="Gargeya S."/>
            <person name="Fitzgerald M."/>
            <person name="Haas B."/>
            <person name="Abouelleil A."/>
            <person name="Allen A.W."/>
            <person name="Alvarado L."/>
            <person name="Arachchi H.M."/>
            <person name="Berlin A.M."/>
            <person name="Chapman S.B."/>
            <person name="Gainer-Dewar J."/>
            <person name="Goldberg J."/>
            <person name="Griggs A."/>
            <person name="Gujja S."/>
            <person name="Hansen M."/>
            <person name="Howarth C."/>
            <person name="Imamovic A."/>
            <person name="Ireland A."/>
            <person name="Larimer J."/>
            <person name="McCowan C."/>
            <person name="Murphy C."/>
            <person name="Pearson M."/>
            <person name="Poon T.W."/>
            <person name="Priest M."/>
            <person name="Roberts A."/>
            <person name="Saif S."/>
            <person name="Shea T."/>
            <person name="Sisk P."/>
            <person name="Sykes S."/>
            <person name="Wortman J."/>
            <person name="Nusbaum C."/>
            <person name="Birren B."/>
        </authorList>
    </citation>
    <scope>NUCLEOTIDE SEQUENCE [LARGE SCALE GENOMIC DNA]</scope>
    <source>
        <strain evidence="1 2">P10297</strain>
    </source>
</reference>
<name>W2Y1T6_PHYNI</name>
<dbReference type="EMBL" id="ANIY01005072">
    <property type="protein sequence ID" value="ETP28144.1"/>
    <property type="molecule type" value="Genomic_DNA"/>
</dbReference>
<protein>
    <submittedName>
        <fullName evidence="1">Uncharacterized protein</fullName>
    </submittedName>
</protein>
<comment type="caution">
    <text evidence="1">The sequence shown here is derived from an EMBL/GenBank/DDBJ whole genome shotgun (WGS) entry which is preliminary data.</text>
</comment>
<organism evidence="1 2">
    <name type="scientific">Phytophthora nicotianae P10297</name>
    <dbReference type="NCBI Taxonomy" id="1317064"/>
    <lineage>
        <taxon>Eukaryota</taxon>
        <taxon>Sar</taxon>
        <taxon>Stramenopiles</taxon>
        <taxon>Oomycota</taxon>
        <taxon>Peronosporomycetes</taxon>
        <taxon>Peronosporales</taxon>
        <taxon>Peronosporaceae</taxon>
        <taxon>Phytophthora</taxon>
    </lineage>
</organism>
<evidence type="ECO:0000313" key="1">
    <source>
        <dbReference type="EMBL" id="ETP28144.1"/>
    </source>
</evidence>
<evidence type="ECO:0000313" key="2">
    <source>
        <dbReference type="Proteomes" id="UP000018948"/>
    </source>
</evidence>
<accession>W2Y1T6</accession>
<sequence length="41" mass="4532">MPPRLPTDELEIFDAVHLEPDFVSVLDTVVASDKFADADLC</sequence>